<organism evidence="1 2">
    <name type="scientific">Pseudoalteromonas piratica</name>
    <dbReference type="NCBI Taxonomy" id="1348114"/>
    <lineage>
        <taxon>Bacteria</taxon>
        <taxon>Pseudomonadati</taxon>
        <taxon>Pseudomonadota</taxon>
        <taxon>Gammaproteobacteria</taxon>
        <taxon>Alteromonadales</taxon>
        <taxon>Pseudoalteromonadaceae</taxon>
        <taxon>Pseudoalteromonas</taxon>
    </lineage>
</organism>
<reference evidence="1 2" key="1">
    <citation type="submission" date="2014-11" db="EMBL/GenBank/DDBJ databases">
        <title>Complete Genome Sequence of Pseudoalteromonas sp. Strain OCN003 Isolated from Kaneohe Bay, Oahu, Hawaii.</title>
        <authorList>
            <person name="Beurmann S."/>
            <person name="Videau P."/>
            <person name="Ushijima B."/>
            <person name="Smith A.M."/>
            <person name="Aeby G.S."/>
            <person name="Callahan S.M."/>
            <person name="Belcaid M."/>
        </authorList>
    </citation>
    <scope>NUCLEOTIDE SEQUENCE [LARGE SCALE GENOMIC DNA]</scope>
    <source>
        <strain evidence="1 2">OCN003</strain>
    </source>
</reference>
<sequence>MIDFEFNPSIAALNKELDKLENGLKTKAIRAGLRTASAPVKKQMKADAPDRTGRLSKSIGHQTLSGKRKQNALLLVGKGQKDTTKLEEEQYAIIVGPNRKVAGINPSYYAHILEFGARSHSISVRKKNHGKTMRISKAGSSSTSFYFAKGSVSHPGIKATGWMAKAHDAAANDINAGFYKGLSRYLDRL</sequence>
<keyword evidence="2" id="KW-1185">Reference proteome</keyword>
<accession>A0A0A7EGL1</accession>
<dbReference type="RefSeq" id="WP_038640855.1">
    <property type="nucleotide sequence ID" value="NZ_CP009888.1"/>
</dbReference>
<dbReference type="eggNOG" id="ENOG5033J3Z">
    <property type="taxonomic scope" value="Bacteria"/>
</dbReference>
<evidence type="ECO:0000313" key="2">
    <source>
        <dbReference type="Proteomes" id="UP000030341"/>
    </source>
</evidence>
<proteinExistence type="predicted"/>
<evidence type="ECO:0008006" key="3">
    <source>
        <dbReference type="Google" id="ProtNLM"/>
    </source>
</evidence>
<dbReference type="Proteomes" id="UP000030341">
    <property type="component" value="Chromosome 1"/>
</dbReference>
<protein>
    <recommendedName>
        <fullName evidence="3">HK97 gp10 family phage protein</fullName>
    </recommendedName>
</protein>
<dbReference type="EMBL" id="CP009888">
    <property type="protein sequence ID" value="AIY65196.1"/>
    <property type="molecule type" value="Genomic_DNA"/>
</dbReference>
<dbReference type="KEGG" id="pseo:OM33_08510"/>
<name>A0A0A7EGL1_9GAMM</name>
<gene>
    <name evidence="1" type="ORF">OM33_08510</name>
</gene>
<dbReference type="AlphaFoldDB" id="A0A0A7EGL1"/>
<dbReference type="Pfam" id="PF04883">
    <property type="entry name" value="HK97-gp10_like"/>
    <property type="match status" value="1"/>
</dbReference>
<dbReference type="STRING" id="1348114.OM33_08510"/>
<dbReference type="InterPro" id="IPR010064">
    <property type="entry name" value="HK97-gp10_tail"/>
</dbReference>
<evidence type="ECO:0000313" key="1">
    <source>
        <dbReference type="EMBL" id="AIY65196.1"/>
    </source>
</evidence>
<dbReference type="HOGENOM" id="CLU_1433374_0_0_6"/>
<dbReference type="OrthoDB" id="6162514at2"/>